<accession>A0A074W749</accession>
<dbReference type="InterPro" id="IPR016162">
    <property type="entry name" value="Ald_DH_N"/>
</dbReference>
<dbReference type="GeneID" id="63917359"/>
<dbReference type="InterPro" id="IPR016163">
    <property type="entry name" value="Ald_DH_C"/>
</dbReference>
<evidence type="ECO:0000256" key="1">
    <source>
        <dbReference type="SAM" id="Phobius"/>
    </source>
</evidence>
<proteinExistence type="predicted"/>
<dbReference type="RefSeq" id="XP_040884427.1">
    <property type="nucleotide sequence ID" value="XM_041023986.1"/>
</dbReference>
<evidence type="ECO:0000259" key="2">
    <source>
        <dbReference type="Pfam" id="PF00171"/>
    </source>
</evidence>
<dbReference type="STRING" id="1043003.A0A074W749"/>
<feature type="domain" description="Aldehyde dehydrogenase" evidence="2">
    <location>
        <begin position="19"/>
        <end position="135"/>
    </location>
</feature>
<dbReference type="EMBL" id="KL584824">
    <property type="protein sequence ID" value="KEQ67404.1"/>
    <property type="molecule type" value="Genomic_DNA"/>
</dbReference>
<keyword evidence="4" id="KW-1185">Reference proteome</keyword>
<gene>
    <name evidence="3" type="ORF">M437DRAFT_61812</name>
</gene>
<dbReference type="Gene3D" id="3.40.309.10">
    <property type="entry name" value="Aldehyde Dehydrogenase, Chain A, domain 2"/>
    <property type="match status" value="1"/>
</dbReference>
<protein>
    <submittedName>
        <fullName evidence="3">ALDH-like protein</fullName>
    </submittedName>
</protein>
<dbReference type="AlphaFoldDB" id="A0A074W749"/>
<dbReference type="Pfam" id="PF00171">
    <property type="entry name" value="Aldedh"/>
    <property type="match status" value="1"/>
</dbReference>
<dbReference type="HOGENOM" id="CLU_023881_0_0_1"/>
<dbReference type="GO" id="GO:0016620">
    <property type="term" value="F:oxidoreductase activity, acting on the aldehyde or oxo group of donors, NAD or NADP as acceptor"/>
    <property type="evidence" value="ECO:0007669"/>
    <property type="project" value="InterPro"/>
</dbReference>
<dbReference type="InterPro" id="IPR016161">
    <property type="entry name" value="Ald_DH/histidinol_DH"/>
</dbReference>
<dbReference type="Proteomes" id="UP000030672">
    <property type="component" value="Unassembled WGS sequence"/>
</dbReference>
<keyword evidence="1" id="KW-0812">Transmembrane</keyword>
<evidence type="ECO:0000313" key="4">
    <source>
        <dbReference type="Proteomes" id="UP000030672"/>
    </source>
</evidence>
<dbReference type="PANTHER" id="PTHR43111">
    <property type="entry name" value="ALDEHYDE DEHYDROGENASE B-RELATED"/>
    <property type="match status" value="1"/>
</dbReference>
<keyword evidence="1" id="KW-0472">Membrane</keyword>
<evidence type="ECO:0000313" key="3">
    <source>
        <dbReference type="EMBL" id="KEQ67404.1"/>
    </source>
</evidence>
<dbReference type="InterPro" id="IPR015590">
    <property type="entry name" value="Aldehyde_DH_dom"/>
</dbReference>
<dbReference type="SUPFAM" id="SSF53720">
    <property type="entry name" value="ALDH-like"/>
    <property type="match status" value="1"/>
</dbReference>
<keyword evidence="1" id="KW-1133">Transmembrane helix</keyword>
<dbReference type="PANTHER" id="PTHR43111:SF1">
    <property type="entry name" value="ALDEHYDE DEHYDROGENASE B-RELATED"/>
    <property type="match status" value="1"/>
</dbReference>
<name>A0A074W749_AURM1</name>
<sequence length="494" mass="53760">MSNRPFPQLQAAAIDGRTRTVFYRQTQLEKLHKALVSNASEIVDAVVADSGLSRAEAQIEYSLALATVKERFAELEPKKELEREYAVARGEDAGSLRLGYGTVYIKASADHTPFYSAIAPLSAAIAAGNCVVLQIENSLRGLPTILRDTLKSALDNDTFDVAQQPVQDASFLNNCLQVVQDGSVDGPPALNQLVSRANSITAAVVDRTANFDETAKALVNARFSYNGKSPYAPDIIFVNEFSKKDFLQALLRHSVSFDEVVEREKSPTRRGGRENGIRDLVSGLQKDGSGRVIAQESNRAILDLTKRSTSLLKTKISEPVLLVHAVKSLDDAIDFINNNGSELLTAYHFGENAQCKYLSQFVASQVSYVNHIPAELLVGPAFPVGHPITSTRYPTALFTRPTPAFVNNTTQSKTVESALNGASKSEKSAAVQTLYRQALSDLPSAHKRPKQTRAGFGFFEQSMLFNLGFVLLSTGATIAATVILGKRARAYYSH</sequence>
<dbReference type="Gene3D" id="3.40.605.10">
    <property type="entry name" value="Aldehyde Dehydrogenase, Chain A, domain 1"/>
    <property type="match status" value="1"/>
</dbReference>
<reference evidence="3 4" key="1">
    <citation type="journal article" date="2014" name="BMC Genomics">
        <title>Genome sequencing of four Aureobasidium pullulans varieties: biotechnological potential, stress tolerance, and description of new species.</title>
        <authorList>
            <person name="Gostin Ar C."/>
            <person name="Ohm R.A."/>
            <person name="Kogej T."/>
            <person name="Sonjak S."/>
            <person name="Turk M."/>
            <person name="Zajc J."/>
            <person name="Zalar P."/>
            <person name="Grube M."/>
            <person name="Sun H."/>
            <person name="Han J."/>
            <person name="Sharma A."/>
            <person name="Chiniquy J."/>
            <person name="Ngan C.Y."/>
            <person name="Lipzen A."/>
            <person name="Barry K."/>
            <person name="Grigoriev I.V."/>
            <person name="Gunde-Cimerman N."/>
        </authorList>
    </citation>
    <scope>NUCLEOTIDE SEQUENCE [LARGE SCALE GENOMIC DNA]</scope>
    <source>
        <strain evidence="3 4">CBS 110374</strain>
    </source>
</reference>
<feature type="transmembrane region" description="Helical" evidence="1">
    <location>
        <begin position="463"/>
        <end position="484"/>
    </location>
</feature>
<organism evidence="3 4">
    <name type="scientific">Aureobasidium melanogenum (strain CBS 110374)</name>
    <name type="common">Aureobasidium pullulans var. melanogenum</name>
    <dbReference type="NCBI Taxonomy" id="1043003"/>
    <lineage>
        <taxon>Eukaryota</taxon>
        <taxon>Fungi</taxon>
        <taxon>Dikarya</taxon>
        <taxon>Ascomycota</taxon>
        <taxon>Pezizomycotina</taxon>
        <taxon>Dothideomycetes</taxon>
        <taxon>Dothideomycetidae</taxon>
        <taxon>Dothideales</taxon>
        <taxon>Saccotheciaceae</taxon>
        <taxon>Aureobasidium</taxon>
    </lineage>
</organism>